<dbReference type="Proteomes" id="UP001498398">
    <property type="component" value="Unassembled WGS sequence"/>
</dbReference>
<gene>
    <name evidence="2" type="ORF">VKT23_006801</name>
</gene>
<organism evidence="2 3">
    <name type="scientific">Marasmiellus scandens</name>
    <dbReference type="NCBI Taxonomy" id="2682957"/>
    <lineage>
        <taxon>Eukaryota</taxon>
        <taxon>Fungi</taxon>
        <taxon>Dikarya</taxon>
        <taxon>Basidiomycota</taxon>
        <taxon>Agaricomycotina</taxon>
        <taxon>Agaricomycetes</taxon>
        <taxon>Agaricomycetidae</taxon>
        <taxon>Agaricales</taxon>
        <taxon>Marasmiineae</taxon>
        <taxon>Omphalotaceae</taxon>
        <taxon>Marasmiellus</taxon>
    </lineage>
</organism>
<dbReference type="InterPro" id="IPR014729">
    <property type="entry name" value="Rossmann-like_a/b/a_fold"/>
</dbReference>
<comment type="caution">
    <text evidence="2">The sequence shown here is derived from an EMBL/GenBank/DDBJ whole genome shotgun (WGS) entry which is preliminary data.</text>
</comment>
<protein>
    <recommendedName>
        <fullName evidence="4">Nicotinamide-nucleotide adenylyltransferase</fullName>
    </recommendedName>
</protein>
<dbReference type="Gene3D" id="3.40.50.620">
    <property type="entry name" value="HUPs"/>
    <property type="match status" value="1"/>
</dbReference>
<accession>A0ABR1JP51</accession>
<evidence type="ECO:0000313" key="2">
    <source>
        <dbReference type="EMBL" id="KAK7463451.1"/>
    </source>
</evidence>
<dbReference type="PANTHER" id="PTHR31285">
    <property type="entry name" value="NICOTINAMIDE MONONUCLEOTIDE ADENYLYLTRANSFERASE"/>
    <property type="match status" value="1"/>
</dbReference>
<sequence length="330" mass="36760">MMSMSLSSTLSRLRSGSIFPPVELVYSSHPSWPRHPSNQITHQRPLRIAVLDSSFNPPTLAHLAIANAPRPAFGDDDHVDYDAKLLLLSVTNADKQIKPTDATYVQRIEMMREFAAEVVTRPPTSSSPSPPSSPEAGNVAVAIIDEPTFVGKSRLLQSFLRERMKHFVDAENGDSQLFNPCELTCLLGYDTLERFFAPRYYAKDPNSDAKVQMHTALRGFFSPPPEGDGSKIVCARRSPESYPKSVVPADTSDSFTSTINQFFDDLAVPMSNCVKMIDIGEDAWAISSSDVRRAVGRKDDQWTSMVSPRVREYIQKQGLYQEDSKVQNNL</sequence>
<name>A0ABR1JP51_9AGAR</name>
<evidence type="ECO:0000256" key="1">
    <source>
        <dbReference type="SAM" id="MobiDB-lite"/>
    </source>
</evidence>
<feature type="region of interest" description="Disordered" evidence="1">
    <location>
        <begin position="118"/>
        <end position="137"/>
    </location>
</feature>
<keyword evidence="3" id="KW-1185">Reference proteome</keyword>
<reference evidence="2 3" key="1">
    <citation type="submission" date="2024-01" db="EMBL/GenBank/DDBJ databases">
        <title>A draft genome for the cacao thread blight pathogen Marasmiellus scandens.</title>
        <authorList>
            <person name="Baruah I.K."/>
            <person name="Leung J."/>
            <person name="Bukari Y."/>
            <person name="Amoako-Attah I."/>
            <person name="Meinhardt L.W."/>
            <person name="Bailey B.A."/>
            <person name="Cohen S.P."/>
        </authorList>
    </citation>
    <scope>NUCLEOTIDE SEQUENCE [LARGE SCALE GENOMIC DNA]</scope>
    <source>
        <strain evidence="2 3">GH-19</strain>
    </source>
</reference>
<evidence type="ECO:0000313" key="3">
    <source>
        <dbReference type="Proteomes" id="UP001498398"/>
    </source>
</evidence>
<proteinExistence type="predicted"/>
<dbReference type="EMBL" id="JBANRG010000009">
    <property type="protein sequence ID" value="KAK7463451.1"/>
    <property type="molecule type" value="Genomic_DNA"/>
</dbReference>
<evidence type="ECO:0008006" key="4">
    <source>
        <dbReference type="Google" id="ProtNLM"/>
    </source>
</evidence>
<dbReference type="SUPFAM" id="SSF52374">
    <property type="entry name" value="Nucleotidylyl transferase"/>
    <property type="match status" value="1"/>
</dbReference>
<dbReference type="PANTHER" id="PTHR31285:SF0">
    <property type="entry name" value="NICOTINAMIDE MONONUCLEOTIDE ADENYLYLTRANSFERASE"/>
    <property type="match status" value="1"/>
</dbReference>